<evidence type="ECO:0000256" key="9">
    <source>
        <dbReference type="ARBA" id="ARBA00022833"/>
    </source>
</evidence>
<feature type="region of interest" description="Disordered" evidence="12">
    <location>
        <begin position="722"/>
        <end position="755"/>
    </location>
</feature>
<feature type="region of interest" description="Disordered" evidence="12">
    <location>
        <begin position="422"/>
        <end position="445"/>
    </location>
</feature>
<feature type="compositionally biased region" description="Polar residues" evidence="12">
    <location>
        <begin position="1071"/>
        <end position="1088"/>
    </location>
</feature>
<evidence type="ECO:0000313" key="16">
    <source>
        <dbReference type="RefSeq" id="XP_022102317.1"/>
    </source>
</evidence>
<feature type="compositionally biased region" description="Polar residues" evidence="12">
    <location>
        <begin position="986"/>
        <end position="996"/>
    </location>
</feature>
<feature type="compositionally biased region" description="Low complexity" evidence="12">
    <location>
        <begin position="954"/>
        <end position="965"/>
    </location>
</feature>
<feature type="compositionally biased region" description="Low complexity" evidence="12">
    <location>
        <begin position="435"/>
        <end position="445"/>
    </location>
</feature>
<dbReference type="InterPro" id="IPR013083">
    <property type="entry name" value="Znf_RING/FYVE/PHD"/>
</dbReference>
<keyword evidence="15" id="KW-1185">Reference proteome</keyword>
<evidence type="ECO:0000256" key="4">
    <source>
        <dbReference type="ARBA" id="ARBA00022679"/>
    </source>
</evidence>
<evidence type="ECO:0000256" key="8">
    <source>
        <dbReference type="ARBA" id="ARBA00022786"/>
    </source>
</evidence>
<keyword evidence="4" id="KW-0808">Transferase</keyword>
<dbReference type="CDD" id="cd20346">
    <property type="entry name" value="BRcat_RBR_ANKIB1"/>
    <property type="match status" value="1"/>
</dbReference>
<dbReference type="Pfam" id="PF00023">
    <property type="entry name" value="Ank"/>
    <property type="match status" value="1"/>
</dbReference>
<dbReference type="GO" id="GO:0008270">
    <property type="term" value="F:zinc ion binding"/>
    <property type="evidence" value="ECO:0007669"/>
    <property type="project" value="UniProtKB-KW"/>
</dbReference>
<dbReference type="Pfam" id="PF22191">
    <property type="entry name" value="IBR_1"/>
    <property type="match status" value="1"/>
</dbReference>
<dbReference type="GO" id="GO:0016567">
    <property type="term" value="P:protein ubiquitination"/>
    <property type="evidence" value="ECO:0007669"/>
    <property type="project" value="InterPro"/>
</dbReference>
<dbReference type="PANTHER" id="PTHR11685">
    <property type="entry name" value="RBR FAMILY RING FINGER AND IBR DOMAIN-CONTAINING"/>
    <property type="match status" value="1"/>
</dbReference>
<evidence type="ECO:0000256" key="5">
    <source>
        <dbReference type="ARBA" id="ARBA00022723"/>
    </source>
</evidence>
<evidence type="ECO:0000256" key="3">
    <source>
        <dbReference type="ARBA" id="ARBA00012251"/>
    </source>
</evidence>
<evidence type="ECO:0000256" key="6">
    <source>
        <dbReference type="ARBA" id="ARBA00022737"/>
    </source>
</evidence>
<evidence type="ECO:0000259" key="13">
    <source>
        <dbReference type="PROSITE" id="PS50089"/>
    </source>
</evidence>
<dbReference type="PROSITE" id="PS51873">
    <property type="entry name" value="TRIAD"/>
    <property type="match status" value="1"/>
</dbReference>
<dbReference type="PROSITE" id="PS50330">
    <property type="entry name" value="UIM"/>
    <property type="match status" value="2"/>
</dbReference>
<keyword evidence="6" id="KW-0677">Repeat</keyword>
<feature type="region of interest" description="Disordered" evidence="12">
    <location>
        <begin position="881"/>
        <end position="905"/>
    </location>
</feature>
<feature type="compositionally biased region" description="Low complexity" evidence="12">
    <location>
        <begin position="894"/>
        <end position="904"/>
    </location>
</feature>
<dbReference type="PROSITE" id="PS50297">
    <property type="entry name" value="ANK_REP_REGION"/>
    <property type="match status" value="1"/>
</dbReference>
<dbReference type="Pfam" id="PF19422">
    <property type="entry name" value="Ariadne"/>
    <property type="match status" value="1"/>
</dbReference>
<feature type="region of interest" description="Disordered" evidence="12">
    <location>
        <begin position="920"/>
        <end position="1126"/>
    </location>
</feature>
<evidence type="ECO:0000256" key="11">
    <source>
        <dbReference type="PROSITE-ProRule" id="PRU00175"/>
    </source>
</evidence>
<feature type="compositionally biased region" description="Polar residues" evidence="12">
    <location>
        <begin position="881"/>
        <end position="893"/>
    </location>
</feature>
<dbReference type="GO" id="GO:0061630">
    <property type="term" value="F:ubiquitin protein ligase activity"/>
    <property type="evidence" value="ECO:0007669"/>
    <property type="project" value="UniProtKB-EC"/>
</dbReference>
<feature type="domain" description="RING-type" evidence="13">
    <location>
        <begin position="319"/>
        <end position="365"/>
    </location>
</feature>
<organism evidence="15 16">
    <name type="scientific">Acanthaster planci</name>
    <name type="common">Crown-of-thorns starfish</name>
    <dbReference type="NCBI Taxonomy" id="133434"/>
    <lineage>
        <taxon>Eukaryota</taxon>
        <taxon>Metazoa</taxon>
        <taxon>Echinodermata</taxon>
        <taxon>Eleutherozoa</taxon>
        <taxon>Asterozoa</taxon>
        <taxon>Asteroidea</taxon>
        <taxon>Valvatacea</taxon>
        <taxon>Valvatida</taxon>
        <taxon>Acanthasteridae</taxon>
        <taxon>Acanthaster</taxon>
    </lineage>
</organism>
<accession>A0A8B7ZBF3</accession>
<dbReference type="GeneID" id="110985540"/>
<dbReference type="PROSITE" id="PS00518">
    <property type="entry name" value="ZF_RING_1"/>
    <property type="match status" value="1"/>
</dbReference>
<evidence type="ECO:0000259" key="14">
    <source>
        <dbReference type="PROSITE" id="PS51873"/>
    </source>
</evidence>
<dbReference type="InterPro" id="IPR044066">
    <property type="entry name" value="TRIAD_supradom"/>
</dbReference>
<dbReference type="Gene3D" id="3.30.40.10">
    <property type="entry name" value="Zinc/RING finger domain, C3HC4 (zinc finger)"/>
    <property type="match status" value="1"/>
</dbReference>
<dbReference type="Pfam" id="PF02809">
    <property type="entry name" value="UIM"/>
    <property type="match status" value="2"/>
</dbReference>
<dbReference type="Pfam" id="PF01485">
    <property type="entry name" value="IBR"/>
    <property type="match status" value="1"/>
</dbReference>
<dbReference type="Proteomes" id="UP000694845">
    <property type="component" value="Unplaced"/>
</dbReference>
<dbReference type="PROSITE" id="PS50089">
    <property type="entry name" value="ZF_RING_2"/>
    <property type="match status" value="1"/>
</dbReference>
<dbReference type="SMART" id="SM00248">
    <property type="entry name" value="ANK"/>
    <property type="match status" value="2"/>
</dbReference>
<feature type="compositionally biased region" description="Low complexity" evidence="12">
    <location>
        <begin position="1497"/>
        <end position="1511"/>
    </location>
</feature>
<feature type="repeat" description="ANK" evidence="10">
    <location>
        <begin position="145"/>
        <end position="177"/>
    </location>
</feature>
<dbReference type="CTD" id="54467"/>
<comment type="catalytic activity">
    <reaction evidence="1">
        <text>[E2 ubiquitin-conjugating enzyme]-S-ubiquitinyl-L-cysteine + [acceptor protein]-L-lysine = [E2 ubiquitin-conjugating enzyme]-L-cysteine + [acceptor protein]-N(6)-ubiquitinyl-L-lysine.</text>
        <dbReference type="EC" id="2.3.2.31"/>
    </reaction>
</comment>
<comment type="similarity">
    <text evidence="2">Belongs to the RBR family. Ariadne subfamily.</text>
</comment>
<evidence type="ECO:0000256" key="2">
    <source>
        <dbReference type="ARBA" id="ARBA00005884"/>
    </source>
</evidence>
<feature type="domain" description="RING-type" evidence="14">
    <location>
        <begin position="315"/>
        <end position="564"/>
    </location>
</feature>
<dbReference type="SMART" id="SM00647">
    <property type="entry name" value="IBR"/>
    <property type="match status" value="2"/>
</dbReference>
<dbReference type="FunFam" id="3.30.40.10:FF:000019">
    <property type="entry name" value="RBR-type E3 ubiquitin transferase"/>
    <property type="match status" value="1"/>
</dbReference>
<sequence>MGSTSSKFRKALHAGDEKLAEELYHGSVEFQKAFDPNTSYGENYSHNTPLHYASRHGMHRLVRIFMQRHSGNPNKRNSDNQTALHCICMEEQIRPPSTYSYSQYYYSQPPEKKRLECLRLVLSWRGITMGEGEREQIQIDAEDEDGNTALHYAAGSGYLSLVEMLLEHNASMFVENADKETPCDSAERHQHVVIAQLLESKMVFSSPANEEEAVEEVGAVQYEEAYSGLRLQELQEAKDLVVVETADMLRVPLFTAEALLRNFEWSRESLLEAWIPNSKECCVRCGVKPPENLDSFAAEHKLSSLEPKAATPQEEPVVCDICTSTVPAEDVSSTTLCTHQFCRDCWERYLTGKIKEGNAHGIVCPGYDCDRLVPVETIETLVSREMARRYLQFDINAFVESNPKLKWCPVAGCGRAVHMPQQDPPTPYATGSDRPSGASSPSTPPSISHAVDCGQGHIFCWDCSGDAHEPCCCENWKKWQDKIAEIKPEELASTDTETELAANCLWLVTNAKPCPKCAAPIQKNDGCNHMKCTKCKHDFCWVCLEAWSKHSSETGGYFRCNRFEVVSKVDEKAESMLTDAEKKHCEMQELNRFIHFYTRFKNHGLSHSLEEPLLRKAAFKMRKLGSRSGPAGLEATKFIEESIQELLRARRILRFSYPYGYYLEDREGSKQIFEFMQNELEEATETLSQMVARHYLRTPRHKIVQAAQLVLRKRHEFLSAVSKGLLPPDTPPRLPRRPSNLHQSSWESDSDEEDEALRQAIEASLQEAVAQAESSGDQQEESPLAFLDLHLNSHRKRHGSGNRGVAEPGSMTEGLLRALEVSQLLLMQQAEQLQPRNSGSTTSTASSSSSGGGSAVVASGSSGTSAGISNGAATQVTSSNAVKANSQNTLAQTSQSVDSSMSSSYDEDFQRAIQLSLQELEGSTDTDANPSDAQSSLKQLRDSDYRAKTDSHTSSRTSSGTTASGKSRRKKLSTKEHKSGKEYSCHSGQAGSSPRTAPTLRGELPEGGLLDLSKELESEFERIKRKTLSPDEDLHGEEKEVLKSPWERKSQNKKKTIPKMHVQYPYRAPVSDTTNSRGSPLSTSTLLSADSGRIPGKPKSASKNSLGSEVSEQSADAVRAVRASSDPYTPAIKSLLTHLESQRALSAEHVSKDRSQLPEAGPSQKALVSATPTQTADPSRLVGSSATSYKSTSSTAKPVWLEGPLLAKSKPRKSPERSVDPSNKSALPKQAGTGASKPSSLNIELYLSRKATPEEKELRQERAGKMSIFLKSDLGSAVQTVQESVSSCLNKSEPHVSSTVGTLNPKGASATECRTLQTEEGVLQFDPATSSVFKVTEPSSANDISVQEVKDEGTSLQESVSAAPDYSGAASELQDTSGRPVNVDSSIEFPIDSGEDRSFQPEALKGILSLRQEDVKQTAIEPPLEVCQDVTTSTTKTGLTGSLIETGGDAASAVDRQTSVDKLSVRATLDKSVWKPKEMTECSAKSNPGFLAEVPTSVSSSGDATCASSSSRRPKPAKISPVWERGNGRNVNPNEEEDDQVWQMFI</sequence>
<proteinExistence type="inferred from homology"/>
<dbReference type="SUPFAM" id="SSF48403">
    <property type="entry name" value="Ankyrin repeat"/>
    <property type="match status" value="1"/>
</dbReference>
<feature type="region of interest" description="Disordered" evidence="12">
    <location>
        <begin position="1144"/>
        <end position="1242"/>
    </location>
</feature>
<dbReference type="CDD" id="cd20361">
    <property type="entry name" value="Rcat_RBR_ANKIB1"/>
    <property type="match status" value="1"/>
</dbReference>
<protein>
    <recommendedName>
        <fullName evidence="3">RBR-type E3 ubiquitin transferase</fullName>
        <ecNumber evidence="3">2.3.2.31</ecNumber>
    </recommendedName>
</protein>
<reference evidence="16" key="1">
    <citation type="submission" date="2025-08" db="UniProtKB">
        <authorList>
            <consortium name="RefSeq"/>
        </authorList>
    </citation>
    <scope>IDENTIFICATION</scope>
</reference>
<dbReference type="InterPro" id="IPR017907">
    <property type="entry name" value="Znf_RING_CS"/>
</dbReference>
<gene>
    <name evidence="16" type="primary">LOC110985540</name>
</gene>
<feature type="compositionally biased region" description="Basic and acidic residues" evidence="12">
    <location>
        <begin position="1012"/>
        <end position="1050"/>
    </location>
</feature>
<dbReference type="OrthoDB" id="69641at2759"/>
<feature type="region of interest" description="Disordered" evidence="12">
    <location>
        <begin position="1350"/>
        <end position="1382"/>
    </location>
</feature>
<dbReference type="KEGG" id="aplc:110985540"/>
<dbReference type="InterPro" id="IPR047564">
    <property type="entry name" value="Rcat_RBR_ANKIB1"/>
</dbReference>
<dbReference type="FunFam" id="1.25.40.20:FF:000040">
    <property type="entry name" value="RBR-type E3 ubiquitin transferase"/>
    <property type="match status" value="1"/>
</dbReference>
<dbReference type="PROSITE" id="PS50088">
    <property type="entry name" value="ANK_REPEAT"/>
    <property type="match status" value="1"/>
</dbReference>
<keyword evidence="9" id="KW-0862">Zinc</keyword>
<dbReference type="Gene3D" id="1.25.40.20">
    <property type="entry name" value="Ankyrin repeat-containing domain"/>
    <property type="match status" value="1"/>
</dbReference>
<dbReference type="InterPro" id="IPR036770">
    <property type="entry name" value="Ankyrin_rpt-contain_sf"/>
</dbReference>
<feature type="compositionally biased region" description="Polar residues" evidence="12">
    <location>
        <begin position="1373"/>
        <end position="1382"/>
    </location>
</feature>
<evidence type="ECO:0000313" key="15">
    <source>
        <dbReference type="Proteomes" id="UP000694845"/>
    </source>
</evidence>
<dbReference type="InterPro" id="IPR003903">
    <property type="entry name" value="UIM_dom"/>
</dbReference>
<evidence type="ECO:0000256" key="7">
    <source>
        <dbReference type="ARBA" id="ARBA00022771"/>
    </source>
</evidence>
<name>A0A8B7ZBF3_ACAPL</name>
<feature type="compositionally biased region" description="Low complexity" evidence="12">
    <location>
        <begin position="1114"/>
        <end position="1126"/>
    </location>
</feature>
<dbReference type="Gene3D" id="1.20.120.1750">
    <property type="match status" value="1"/>
</dbReference>
<dbReference type="InterPro" id="IPR031127">
    <property type="entry name" value="E3_UB_ligase_RBR"/>
</dbReference>
<feature type="region of interest" description="Disordered" evidence="12">
    <location>
        <begin position="831"/>
        <end position="865"/>
    </location>
</feature>
<keyword evidence="8" id="KW-0833">Ubl conjugation pathway</keyword>
<keyword evidence="10" id="KW-0040">ANK repeat</keyword>
<dbReference type="InterPro" id="IPR002867">
    <property type="entry name" value="IBR_dom"/>
</dbReference>
<feature type="compositionally biased region" description="Polar residues" evidence="12">
    <location>
        <begin position="1101"/>
        <end position="1113"/>
    </location>
</feature>
<dbReference type="RefSeq" id="XP_022102317.1">
    <property type="nucleotide sequence ID" value="XM_022246625.1"/>
</dbReference>
<dbReference type="SMART" id="SM00726">
    <property type="entry name" value="UIM"/>
    <property type="match status" value="2"/>
</dbReference>
<feature type="compositionally biased region" description="Polar residues" evidence="12">
    <location>
        <begin position="920"/>
        <end position="938"/>
    </location>
</feature>
<evidence type="ECO:0000256" key="12">
    <source>
        <dbReference type="SAM" id="MobiDB-lite"/>
    </source>
</evidence>
<dbReference type="Pfam" id="PF12796">
    <property type="entry name" value="Ank_2"/>
    <property type="match status" value="1"/>
</dbReference>
<dbReference type="InterPro" id="IPR002110">
    <property type="entry name" value="Ankyrin_rpt"/>
</dbReference>
<feature type="compositionally biased region" description="Basic and acidic residues" evidence="12">
    <location>
        <begin position="939"/>
        <end position="953"/>
    </location>
</feature>
<evidence type="ECO:0000256" key="1">
    <source>
        <dbReference type="ARBA" id="ARBA00001798"/>
    </source>
</evidence>
<evidence type="ECO:0000256" key="10">
    <source>
        <dbReference type="PROSITE-ProRule" id="PRU00023"/>
    </source>
</evidence>
<keyword evidence="7 11" id="KW-0863">Zinc-finger</keyword>
<dbReference type="EC" id="2.3.2.31" evidence="3"/>
<keyword evidence="5" id="KW-0479">Metal-binding</keyword>
<feature type="compositionally biased region" description="Low complexity" evidence="12">
    <location>
        <begin position="1184"/>
        <end position="1197"/>
    </location>
</feature>
<dbReference type="InterPro" id="IPR001841">
    <property type="entry name" value="Znf_RING"/>
</dbReference>
<feature type="compositionally biased region" description="Basic and acidic residues" evidence="12">
    <location>
        <begin position="973"/>
        <end position="984"/>
    </location>
</feature>
<dbReference type="SUPFAM" id="SSF57850">
    <property type="entry name" value="RING/U-box"/>
    <property type="match status" value="2"/>
</dbReference>
<feature type="region of interest" description="Disordered" evidence="12">
    <location>
        <begin position="1479"/>
        <end position="1546"/>
    </location>
</feature>
<dbReference type="FunFam" id="1.20.120.1750:FF:000003">
    <property type="entry name" value="RBR-type E3 ubiquitin transferase"/>
    <property type="match status" value="1"/>
</dbReference>
<dbReference type="InterPro" id="IPR045840">
    <property type="entry name" value="Ariadne"/>
</dbReference>